<reference evidence="1" key="1">
    <citation type="journal article" date="2020" name="Stud. Mycol.">
        <title>101 Dothideomycetes genomes: a test case for predicting lifestyles and emergence of pathogens.</title>
        <authorList>
            <person name="Haridas S."/>
            <person name="Albert R."/>
            <person name="Binder M."/>
            <person name="Bloem J."/>
            <person name="Labutti K."/>
            <person name="Salamov A."/>
            <person name="Andreopoulos B."/>
            <person name="Baker S."/>
            <person name="Barry K."/>
            <person name="Bills G."/>
            <person name="Bluhm B."/>
            <person name="Cannon C."/>
            <person name="Castanera R."/>
            <person name="Culley D."/>
            <person name="Daum C."/>
            <person name="Ezra D."/>
            <person name="Gonzalez J."/>
            <person name="Henrissat B."/>
            <person name="Kuo A."/>
            <person name="Liang C."/>
            <person name="Lipzen A."/>
            <person name="Lutzoni F."/>
            <person name="Magnuson J."/>
            <person name="Mondo S."/>
            <person name="Nolan M."/>
            <person name="Ohm R."/>
            <person name="Pangilinan J."/>
            <person name="Park H.-J."/>
            <person name="Ramirez L."/>
            <person name="Alfaro M."/>
            <person name="Sun H."/>
            <person name="Tritt A."/>
            <person name="Yoshinaga Y."/>
            <person name="Zwiers L.-H."/>
            <person name="Turgeon B."/>
            <person name="Goodwin S."/>
            <person name="Spatafora J."/>
            <person name="Crous P."/>
            <person name="Grigoriev I."/>
        </authorList>
    </citation>
    <scope>NUCLEOTIDE SEQUENCE</scope>
    <source>
        <strain evidence="1">CBS 525.71</strain>
    </source>
</reference>
<dbReference type="Proteomes" id="UP000799754">
    <property type="component" value="Unassembled WGS sequence"/>
</dbReference>
<protein>
    <submittedName>
        <fullName evidence="1">Uncharacterized protein</fullName>
    </submittedName>
</protein>
<name>A0ACB6RNH2_9PLEO</name>
<comment type="caution">
    <text evidence="1">The sequence shown here is derived from an EMBL/GenBank/DDBJ whole genome shotgun (WGS) entry which is preliminary data.</text>
</comment>
<organism evidence="1 2">
    <name type="scientific">Macroventuria anomochaeta</name>
    <dbReference type="NCBI Taxonomy" id="301207"/>
    <lineage>
        <taxon>Eukaryota</taxon>
        <taxon>Fungi</taxon>
        <taxon>Dikarya</taxon>
        <taxon>Ascomycota</taxon>
        <taxon>Pezizomycotina</taxon>
        <taxon>Dothideomycetes</taxon>
        <taxon>Pleosporomycetidae</taxon>
        <taxon>Pleosporales</taxon>
        <taxon>Pleosporineae</taxon>
        <taxon>Didymellaceae</taxon>
        <taxon>Macroventuria</taxon>
    </lineage>
</organism>
<sequence length="244" mass="26948">RVQQMLEWLWDVAASPILDALGLKQTPSNDNWPHIWWIPTGQLSQLPFHAAGRHSKSSTDTVLDRAMSSYSSSIKALVCGRRNQGQNTGQQTSQDAVLVTVPGSGLCFAGREVGMLEDMRPSLNLKPTNPAPKREEILAHLRTNKIFHFAGHGYSNPLEPSESCLVLSKDEVPITVADLRDCRLQESSPFLAYLSACSTKVNQAERLVDEEIHLVSACQLAGFRHVVGTLREVLDKHCVDVARV</sequence>
<gene>
    <name evidence="1" type="ORF">BU25DRAFT_478129</name>
</gene>
<feature type="non-terminal residue" evidence="1">
    <location>
        <position position="1"/>
    </location>
</feature>
<evidence type="ECO:0000313" key="2">
    <source>
        <dbReference type="Proteomes" id="UP000799754"/>
    </source>
</evidence>
<keyword evidence="2" id="KW-1185">Reference proteome</keyword>
<evidence type="ECO:0000313" key="1">
    <source>
        <dbReference type="EMBL" id="KAF2623329.1"/>
    </source>
</evidence>
<dbReference type="EMBL" id="MU006737">
    <property type="protein sequence ID" value="KAF2623329.1"/>
    <property type="molecule type" value="Genomic_DNA"/>
</dbReference>
<proteinExistence type="predicted"/>
<accession>A0ACB6RNH2</accession>